<evidence type="ECO:0000313" key="2">
    <source>
        <dbReference type="EMBL" id="KAJ3222441.1"/>
    </source>
</evidence>
<feature type="region of interest" description="Disordered" evidence="1">
    <location>
        <begin position="67"/>
        <end position="89"/>
    </location>
</feature>
<reference evidence="2" key="1">
    <citation type="submission" date="2020-05" db="EMBL/GenBank/DDBJ databases">
        <title>Phylogenomic resolution of chytrid fungi.</title>
        <authorList>
            <person name="Stajich J.E."/>
            <person name="Amses K."/>
            <person name="Simmons R."/>
            <person name="Seto K."/>
            <person name="Myers J."/>
            <person name="Bonds A."/>
            <person name="Quandt C.A."/>
            <person name="Barry K."/>
            <person name="Liu P."/>
            <person name="Grigoriev I."/>
            <person name="Longcore J.E."/>
            <person name="James T.Y."/>
        </authorList>
    </citation>
    <scope>NUCLEOTIDE SEQUENCE</scope>
    <source>
        <strain evidence="2">JEL0476</strain>
    </source>
</reference>
<protein>
    <submittedName>
        <fullName evidence="2">Uncharacterized protein</fullName>
    </submittedName>
</protein>
<proteinExistence type="predicted"/>
<evidence type="ECO:0000313" key="3">
    <source>
        <dbReference type="Proteomes" id="UP001211065"/>
    </source>
</evidence>
<dbReference type="Proteomes" id="UP001211065">
    <property type="component" value="Unassembled WGS sequence"/>
</dbReference>
<dbReference type="InterPro" id="IPR007914">
    <property type="entry name" value="UPF0193"/>
</dbReference>
<organism evidence="2 3">
    <name type="scientific">Clydaea vesicula</name>
    <dbReference type="NCBI Taxonomy" id="447962"/>
    <lineage>
        <taxon>Eukaryota</taxon>
        <taxon>Fungi</taxon>
        <taxon>Fungi incertae sedis</taxon>
        <taxon>Chytridiomycota</taxon>
        <taxon>Chytridiomycota incertae sedis</taxon>
        <taxon>Chytridiomycetes</taxon>
        <taxon>Lobulomycetales</taxon>
        <taxon>Lobulomycetaceae</taxon>
        <taxon>Clydaea</taxon>
    </lineage>
</organism>
<comment type="caution">
    <text evidence="2">The sequence shown here is derived from an EMBL/GenBank/DDBJ whole genome shotgun (WGS) entry which is preliminary data.</text>
</comment>
<keyword evidence="3" id="KW-1185">Reference proteome</keyword>
<dbReference type="PANTHER" id="PTHR28348:SF1">
    <property type="entry name" value="UPF0193 PROTEIN EVG1"/>
    <property type="match status" value="1"/>
</dbReference>
<evidence type="ECO:0000256" key="1">
    <source>
        <dbReference type="SAM" id="MobiDB-lite"/>
    </source>
</evidence>
<dbReference type="AlphaFoldDB" id="A0AAD5U4I4"/>
<accession>A0AAD5U4I4</accession>
<gene>
    <name evidence="2" type="ORF">HK099_002295</name>
</gene>
<dbReference type="PANTHER" id="PTHR28348">
    <property type="entry name" value="UPF0193 PROTEIN EVG1"/>
    <property type="match status" value="1"/>
</dbReference>
<dbReference type="EMBL" id="JADGJW010000175">
    <property type="protein sequence ID" value="KAJ3222441.1"/>
    <property type="molecule type" value="Genomic_DNA"/>
</dbReference>
<dbReference type="Pfam" id="PF05250">
    <property type="entry name" value="UPF0193"/>
    <property type="match status" value="1"/>
</dbReference>
<name>A0AAD5U4I4_9FUNG</name>
<sequence length="286" mass="33560">MSIPAIPSFASSRQFKLNQNIQNTSSKRYQFDDTNPTAEIKFPQLAELKSIKHINQRTFAVRNRPSFNNKEKSNEKNYANKNESTADIKSKNGLSSDVKLLLKSMMGTSKLTHRQQLLLDEFVSEKSTLPISKLDIEKKKKISLLQNNLQTFRLTIDDIKRNNKPHLRSLETIKNSGCYNPDINYRPFQQGKNRELQIEEFAKKMSGLENIVISQKEKKQNEKHINEYTVEEEEEIDEITMLKSEILERKNWLEEMKQLGREKEFKSKINQEIESRMSRLKLLHNK</sequence>